<dbReference type="InterPro" id="IPR001005">
    <property type="entry name" value="SANT/Myb"/>
</dbReference>
<dbReference type="PROSITE" id="PS50090">
    <property type="entry name" value="MYB_LIKE"/>
    <property type="match status" value="2"/>
</dbReference>
<dbReference type="GO" id="GO:0000978">
    <property type="term" value="F:RNA polymerase II cis-regulatory region sequence-specific DNA binding"/>
    <property type="evidence" value="ECO:0007669"/>
    <property type="project" value="TreeGrafter"/>
</dbReference>
<evidence type="ECO:0000259" key="7">
    <source>
        <dbReference type="PROSITE" id="PS50090"/>
    </source>
</evidence>
<keyword evidence="11" id="KW-1185">Reference proteome</keyword>
<dbReference type="AlphaFoldDB" id="A0A660KU49"/>
<keyword evidence="4" id="KW-0238">DNA-binding</keyword>
<organism evidence="10 11">
    <name type="scientific">Carpinus fangiana</name>
    <dbReference type="NCBI Taxonomy" id="176857"/>
    <lineage>
        <taxon>Eukaryota</taxon>
        <taxon>Viridiplantae</taxon>
        <taxon>Streptophyta</taxon>
        <taxon>Embryophyta</taxon>
        <taxon>Tracheophyta</taxon>
        <taxon>Spermatophyta</taxon>
        <taxon>Magnoliopsida</taxon>
        <taxon>eudicotyledons</taxon>
        <taxon>Gunneridae</taxon>
        <taxon>Pentapetalae</taxon>
        <taxon>rosids</taxon>
        <taxon>fabids</taxon>
        <taxon>Fagales</taxon>
        <taxon>Betulaceae</taxon>
        <taxon>Carpinus</taxon>
    </lineage>
</organism>
<feature type="region of interest" description="Disordered" evidence="6">
    <location>
        <begin position="1"/>
        <end position="23"/>
    </location>
</feature>
<dbReference type="PROSITE" id="PS51294">
    <property type="entry name" value="HTH_MYB"/>
    <property type="match status" value="2"/>
</dbReference>
<dbReference type="PANTHER" id="PTHR45614:SF218">
    <property type="entry name" value="TRANSCRIPTION FACTOR MYB119-RELATED"/>
    <property type="match status" value="1"/>
</dbReference>
<dbReference type="PANTHER" id="PTHR45614">
    <property type="entry name" value="MYB PROTEIN-RELATED"/>
    <property type="match status" value="1"/>
</dbReference>
<keyword evidence="5" id="KW-0539">Nucleus</keyword>
<evidence type="ECO:0000256" key="2">
    <source>
        <dbReference type="ARBA" id="ARBA00022737"/>
    </source>
</evidence>
<feature type="domain" description="HTH myb-type" evidence="9">
    <location>
        <begin position="118"/>
        <end position="173"/>
    </location>
</feature>
<dbReference type="InterPro" id="IPR017930">
    <property type="entry name" value="Myb_dom"/>
</dbReference>
<dbReference type="CDD" id="cd00167">
    <property type="entry name" value="SANT"/>
    <property type="match status" value="2"/>
</dbReference>
<dbReference type="FunFam" id="1.10.10.60:FF:000010">
    <property type="entry name" value="Transcriptional activator Myb isoform A"/>
    <property type="match status" value="1"/>
</dbReference>
<keyword evidence="3" id="KW-0805">Transcription regulation</keyword>
<dbReference type="InterPro" id="IPR009057">
    <property type="entry name" value="Homeodomain-like_sf"/>
</dbReference>
<protein>
    <submittedName>
        <fullName evidence="10">Uncharacterized protein</fullName>
    </submittedName>
</protein>
<dbReference type="SMART" id="SM00717">
    <property type="entry name" value="SANT"/>
    <property type="match status" value="2"/>
</dbReference>
<dbReference type="Proteomes" id="UP000327013">
    <property type="component" value="Chromosome 4"/>
</dbReference>
<dbReference type="OrthoDB" id="2143914at2759"/>
<feature type="domain" description="Myb-like" evidence="7">
    <location>
        <begin position="170"/>
        <end position="220"/>
    </location>
</feature>
<gene>
    <name evidence="10" type="ORF">FH972_011668</name>
</gene>
<comment type="subcellular location">
    <subcellularLocation>
        <location evidence="1">Nucleus</location>
    </subcellularLocation>
</comment>
<reference evidence="10 11" key="1">
    <citation type="submission" date="2019-06" db="EMBL/GenBank/DDBJ databases">
        <title>A chromosomal-level reference genome of Carpinus fangiana (Coryloideae, Betulaceae).</title>
        <authorList>
            <person name="Yang X."/>
            <person name="Wang Z."/>
            <person name="Zhang L."/>
            <person name="Hao G."/>
            <person name="Liu J."/>
            <person name="Yang Y."/>
        </authorList>
    </citation>
    <scope>NUCLEOTIDE SEQUENCE [LARGE SCALE GENOMIC DNA]</scope>
    <source>
        <strain evidence="10">Cfa_2016G</strain>
        <tissue evidence="10">Leaf</tissue>
    </source>
</reference>
<proteinExistence type="predicted"/>
<dbReference type="GO" id="GO:0000981">
    <property type="term" value="F:DNA-binding transcription factor activity, RNA polymerase II-specific"/>
    <property type="evidence" value="ECO:0007669"/>
    <property type="project" value="TreeGrafter"/>
</dbReference>
<evidence type="ECO:0000256" key="5">
    <source>
        <dbReference type="ARBA" id="ARBA00023242"/>
    </source>
</evidence>
<dbReference type="InterPro" id="IPR017884">
    <property type="entry name" value="SANT_dom"/>
</dbReference>
<evidence type="ECO:0000259" key="8">
    <source>
        <dbReference type="PROSITE" id="PS51293"/>
    </source>
</evidence>
<evidence type="ECO:0000313" key="11">
    <source>
        <dbReference type="Proteomes" id="UP000327013"/>
    </source>
</evidence>
<evidence type="ECO:0000256" key="6">
    <source>
        <dbReference type="SAM" id="MobiDB-lite"/>
    </source>
</evidence>
<dbReference type="GO" id="GO:0005634">
    <property type="term" value="C:nucleus"/>
    <property type="evidence" value="ECO:0007669"/>
    <property type="project" value="UniProtKB-SubCell"/>
</dbReference>
<keyword evidence="2" id="KW-0677">Repeat</keyword>
<dbReference type="EMBL" id="CM017324">
    <property type="protein sequence ID" value="KAE8039240.1"/>
    <property type="molecule type" value="Genomic_DNA"/>
</dbReference>
<feature type="domain" description="SANT" evidence="8">
    <location>
        <begin position="173"/>
        <end position="224"/>
    </location>
</feature>
<sequence>MEEGGGRGVFGNENSQNNPSIYRPCPPLTAIDRFLYGQSHFSQQQTQNNAKNKQVLVSDNSFCSFPPFRGAIVDGFFVDGEPLNWMHERNPNMGFKEEVKIVGKNSKSTGKKARKCSSEALIKGQWTDEEDRTLIKLVKQYGERKWAQIALKLVGRAGKQCRERWHNHLRPDIKKDSWSEEEERVLVEAHEKVGNRWAEIAKCIPGRTENAIKNHWNATKRRQNSRRKNKQTDRQKGKPQSSVLQDYIRSKTLVDSTTTTTTATATTSTTSTLSEELLDSPTFNISQTYDDELLFMQNFFATQPHLDHNDDNYINQPQTFHVVDQNNDVDLQTKETHLYSDLYVSYLLNGGASANDYGYDDAMKMELQLSDEAYSSTNAKKEMDLIELVSSSNSQFSQGSNSSFFNL</sequence>
<dbReference type="Pfam" id="PF13921">
    <property type="entry name" value="Myb_DNA-bind_6"/>
    <property type="match status" value="1"/>
</dbReference>
<feature type="compositionally biased region" description="Basic residues" evidence="6">
    <location>
        <begin position="218"/>
        <end position="229"/>
    </location>
</feature>
<evidence type="ECO:0000256" key="4">
    <source>
        <dbReference type="ARBA" id="ARBA00023125"/>
    </source>
</evidence>
<name>A0A660KU49_9ROSI</name>
<evidence type="ECO:0000313" key="10">
    <source>
        <dbReference type="EMBL" id="KAE8039240.1"/>
    </source>
</evidence>
<evidence type="ECO:0000259" key="9">
    <source>
        <dbReference type="PROSITE" id="PS51294"/>
    </source>
</evidence>
<dbReference type="Gene3D" id="1.10.10.60">
    <property type="entry name" value="Homeodomain-like"/>
    <property type="match status" value="2"/>
</dbReference>
<dbReference type="InterPro" id="IPR050560">
    <property type="entry name" value="MYB_TF"/>
</dbReference>
<feature type="domain" description="HTH myb-type" evidence="9">
    <location>
        <begin position="174"/>
        <end position="224"/>
    </location>
</feature>
<dbReference type="PROSITE" id="PS51293">
    <property type="entry name" value="SANT"/>
    <property type="match status" value="1"/>
</dbReference>
<evidence type="ECO:0000256" key="1">
    <source>
        <dbReference type="ARBA" id="ARBA00004123"/>
    </source>
</evidence>
<dbReference type="SUPFAM" id="SSF46689">
    <property type="entry name" value="Homeodomain-like"/>
    <property type="match status" value="1"/>
</dbReference>
<accession>A0A660KU49</accession>
<feature type="region of interest" description="Disordered" evidence="6">
    <location>
        <begin position="217"/>
        <end position="243"/>
    </location>
</feature>
<evidence type="ECO:0000256" key="3">
    <source>
        <dbReference type="ARBA" id="ARBA00023015"/>
    </source>
</evidence>
<feature type="domain" description="Myb-like" evidence="7">
    <location>
        <begin position="118"/>
        <end position="169"/>
    </location>
</feature>
<keyword evidence="3" id="KW-0804">Transcription</keyword>